<gene>
    <name evidence="1" type="ORF">KCN53_15920</name>
</gene>
<reference evidence="1 2" key="1">
    <citation type="submission" date="2021-04" db="EMBL/GenBank/DDBJ databases">
        <authorList>
            <person name="Pira H."/>
            <person name="Risdian C."/>
            <person name="Wink J."/>
        </authorList>
    </citation>
    <scope>NUCLEOTIDE SEQUENCE [LARGE SCALE GENOMIC DNA]</scope>
    <source>
        <strain evidence="1 2">DSM 107782</strain>
    </source>
</reference>
<protein>
    <submittedName>
        <fullName evidence="1">Uncharacterized protein</fullName>
    </submittedName>
</protein>
<feature type="non-terminal residue" evidence="1">
    <location>
        <position position="221"/>
    </location>
</feature>
<dbReference type="EMBL" id="JAGSGB010000011">
    <property type="protein sequence ID" value="MBZ6380114.1"/>
    <property type="molecule type" value="Genomic_DNA"/>
</dbReference>
<comment type="caution">
    <text evidence="1">The sequence shown here is derived from an EMBL/GenBank/DDBJ whole genome shotgun (WGS) entry which is preliminary data.</text>
</comment>
<evidence type="ECO:0000313" key="1">
    <source>
        <dbReference type="EMBL" id="MBZ6380114.1"/>
    </source>
</evidence>
<organism evidence="1 2">
    <name type="scientific">Pacificimonas aurantium</name>
    <dbReference type="NCBI Taxonomy" id="1250540"/>
    <lineage>
        <taxon>Bacteria</taxon>
        <taxon>Pseudomonadati</taxon>
        <taxon>Pseudomonadota</taxon>
        <taxon>Alphaproteobacteria</taxon>
        <taxon>Sphingomonadales</taxon>
        <taxon>Sphingosinicellaceae</taxon>
        <taxon>Pacificimonas</taxon>
    </lineage>
</organism>
<accession>A0ABS7WNY2</accession>
<sequence length="221" mass="22939">TVARGQSLGLGQDEYRIVGTRDGAEMVILGIGSQASFDPSFNTGLDTIVFPKRFAAYGFVLDGSVVRVAADDGTSAEIPIGTSGLQLAFTDGLREVTVDTETGTLSFEQLTQTAPELPPVDPEMASRVIFSPDGETSVGRGAYNLFGSAAGNEELVIGVGAQVTLDPSFNEGGDTIVLPGDFADFTATRNGSTLVLEDGLGTILRLPLGTEPTILGFDDGD</sequence>
<evidence type="ECO:0000313" key="2">
    <source>
        <dbReference type="Proteomes" id="UP000824621"/>
    </source>
</evidence>
<keyword evidence="2" id="KW-1185">Reference proteome</keyword>
<feature type="non-terminal residue" evidence="1">
    <location>
        <position position="1"/>
    </location>
</feature>
<dbReference type="RefSeq" id="WP_224199820.1">
    <property type="nucleotide sequence ID" value="NZ_JAGSGB010000011.1"/>
</dbReference>
<name>A0ABS7WNY2_9SPHN</name>
<proteinExistence type="predicted"/>
<dbReference type="Proteomes" id="UP000824621">
    <property type="component" value="Unassembled WGS sequence"/>
</dbReference>